<protein>
    <submittedName>
        <fullName evidence="4">Uncharacterized protein</fullName>
    </submittedName>
</protein>
<comment type="caution">
    <text evidence="4">The sequence shown here is derived from an EMBL/GenBank/DDBJ whole genome shotgun (WGS) entry which is preliminary data.</text>
</comment>
<comment type="subcellular location">
    <subcellularLocation>
        <location evidence="1">Nucleus</location>
    </subcellularLocation>
</comment>
<evidence type="ECO:0000313" key="5">
    <source>
        <dbReference type="Proteomes" id="UP001143981"/>
    </source>
</evidence>
<feature type="compositionally biased region" description="Acidic residues" evidence="3">
    <location>
        <begin position="256"/>
        <end position="268"/>
    </location>
</feature>
<name>A0A9W7Y949_9FUNG</name>
<feature type="region of interest" description="Disordered" evidence="3">
    <location>
        <begin position="201"/>
        <end position="299"/>
    </location>
</feature>
<dbReference type="GO" id="GO:0006397">
    <property type="term" value="P:mRNA processing"/>
    <property type="evidence" value="ECO:0007669"/>
    <property type="project" value="InterPro"/>
</dbReference>
<dbReference type="InterPro" id="IPR008501">
    <property type="entry name" value="THOC7/Mft1"/>
</dbReference>
<dbReference type="Proteomes" id="UP001143981">
    <property type="component" value="Unassembled WGS sequence"/>
</dbReference>
<dbReference type="OrthoDB" id="205166at2759"/>
<reference evidence="4" key="1">
    <citation type="submission" date="2022-07" db="EMBL/GenBank/DDBJ databases">
        <title>Phylogenomic reconstructions and comparative analyses of Kickxellomycotina fungi.</title>
        <authorList>
            <person name="Reynolds N.K."/>
            <person name="Stajich J.E."/>
            <person name="Barry K."/>
            <person name="Grigoriev I.V."/>
            <person name="Crous P."/>
            <person name="Smith M.E."/>
        </authorList>
    </citation>
    <scope>NUCLEOTIDE SEQUENCE</scope>
    <source>
        <strain evidence="4">BCRC 34381</strain>
    </source>
</reference>
<evidence type="ECO:0000256" key="3">
    <source>
        <dbReference type="SAM" id="MobiDB-lite"/>
    </source>
</evidence>
<feature type="compositionally biased region" description="Acidic residues" evidence="3">
    <location>
        <begin position="277"/>
        <end position="299"/>
    </location>
</feature>
<dbReference type="EMBL" id="JANBOI010000211">
    <property type="protein sequence ID" value="KAJ1732599.1"/>
    <property type="molecule type" value="Genomic_DNA"/>
</dbReference>
<evidence type="ECO:0000256" key="1">
    <source>
        <dbReference type="ARBA" id="ARBA00004123"/>
    </source>
</evidence>
<evidence type="ECO:0000256" key="2">
    <source>
        <dbReference type="ARBA" id="ARBA00023242"/>
    </source>
</evidence>
<sequence>MMASKTEESILRSRLVAEDRALRRCLRQLSTMCARHARLSPEETQEACTRVLQEVRWFRHTVQVAAQSQRRCTQEVRLYTEQQAALEARITDAHAEIERLGSRLEDSRNHKRHKIAYDEIAAEANKRPARKRLADETDKINSEIEQLRQEEASHDAVARSLQTQYAVVIGELSKLADMSKNALNMQDLGIYLGDSDVHAEKAGPDHGHLHASSGISPATPRQAGDPRDAFATPIDGPPLEDPREAHAGASMHGESSEGEEGEESEDDVGVSLSAAAAEEEGEEGECEHDREDEEGELLG</sequence>
<keyword evidence="5" id="KW-1185">Reference proteome</keyword>
<dbReference type="AlphaFoldDB" id="A0A9W7Y949"/>
<organism evidence="4 5">
    <name type="scientific">Coemansia biformis</name>
    <dbReference type="NCBI Taxonomy" id="1286918"/>
    <lineage>
        <taxon>Eukaryota</taxon>
        <taxon>Fungi</taxon>
        <taxon>Fungi incertae sedis</taxon>
        <taxon>Zoopagomycota</taxon>
        <taxon>Kickxellomycotina</taxon>
        <taxon>Kickxellomycetes</taxon>
        <taxon>Kickxellales</taxon>
        <taxon>Kickxellaceae</taxon>
        <taxon>Coemansia</taxon>
    </lineage>
</organism>
<keyword evidence="2" id="KW-0539">Nucleus</keyword>
<dbReference type="Pfam" id="PF05615">
    <property type="entry name" value="THOC7"/>
    <property type="match status" value="1"/>
</dbReference>
<dbReference type="GO" id="GO:0000445">
    <property type="term" value="C:THO complex part of transcription export complex"/>
    <property type="evidence" value="ECO:0007669"/>
    <property type="project" value="InterPro"/>
</dbReference>
<accession>A0A9W7Y949</accession>
<gene>
    <name evidence="4" type="ORF">LPJ61_001972</name>
</gene>
<evidence type="ECO:0000313" key="4">
    <source>
        <dbReference type="EMBL" id="KAJ1732599.1"/>
    </source>
</evidence>
<proteinExistence type="predicted"/>